<dbReference type="Gene3D" id="1.10.10.10">
    <property type="entry name" value="Winged helix-like DNA-binding domain superfamily/Winged helix DNA-binding domain"/>
    <property type="match status" value="1"/>
</dbReference>
<dbReference type="SUPFAM" id="SSF52540">
    <property type="entry name" value="P-loop containing nucleoside triphosphate hydrolases"/>
    <property type="match status" value="1"/>
</dbReference>
<feature type="domain" description="R13L1/DRL21-like LRR repeat region" evidence="11">
    <location>
        <begin position="969"/>
        <end position="1055"/>
    </location>
</feature>
<feature type="domain" description="Disease resistance N-terminal" evidence="8">
    <location>
        <begin position="14"/>
        <end position="92"/>
    </location>
</feature>
<feature type="domain" description="NB-ARC" evidence="7">
    <location>
        <begin position="177"/>
        <end position="346"/>
    </location>
</feature>
<evidence type="ECO:0000259" key="7">
    <source>
        <dbReference type="Pfam" id="PF00931"/>
    </source>
</evidence>
<dbReference type="PANTHER" id="PTHR36766">
    <property type="entry name" value="PLANT BROAD-SPECTRUM MILDEW RESISTANCE PROTEIN RPW8"/>
    <property type="match status" value="1"/>
</dbReference>
<evidence type="ECO:0000259" key="8">
    <source>
        <dbReference type="Pfam" id="PF18052"/>
    </source>
</evidence>
<evidence type="ECO:0000256" key="6">
    <source>
        <dbReference type="SAM" id="MobiDB-lite"/>
    </source>
</evidence>
<keyword evidence="3" id="KW-0547">Nucleotide-binding</keyword>
<dbReference type="InterPro" id="IPR041118">
    <property type="entry name" value="Rx_N"/>
</dbReference>
<dbReference type="Gene3D" id="3.40.50.300">
    <property type="entry name" value="P-loop containing nucleotide triphosphate hydrolases"/>
    <property type="match status" value="1"/>
</dbReference>
<keyword evidence="13" id="KW-1185">Reference proteome</keyword>
<dbReference type="SUPFAM" id="SSF52058">
    <property type="entry name" value="L domain-like"/>
    <property type="match status" value="2"/>
</dbReference>
<evidence type="ECO:0000313" key="13">
    <source>
        <dbReference type="Proteomes" id="UP001324115"/>
    </source>
</evidence>
<feature type="domain" description="Disease resistance R13L4/SHOC-2-like LRR" evidence="10">
    <location>
        <begin position="546"/>
        <end position="614"/>
    </location>
</feature>
<dbReference type="Pfam" id="PF18052">
    <property type="entry name" value="Rx_N"/>
    <property type="match status" value="1"/>
</dbReference>
<sequence>MAGSPVKQAILVLLNNLASKELLDYCRSHKSKFEILYKLKGGLESLAVVVDDAEEQKLTKKRVLSWLRKLEGAVYDTEDLVDEICTEAIQKGLDAEYQTKTSRVGKILSKQDGNFRRIESEMKKLLPKIELFVKQSEELGLGKIIGYNLEEFQRMPAASYFVNDDSEAVFVREAEREFIINLLLSDDASGKRLSVIPIVGRDGIGKTTLAGCIYNDNRISEHFDLRAWINVADPLDIFWAKKAIFKSFTMQSCDLKEPNLLQVRLQECLKGKKFLLVLDDVWDEDSDKWVALLSAFEGAAEGSCVIVTTQALSFAKMICTFPSCYELDPLSNDESWLMFAHFAFRDHTLLEPEDIGRKIAEECGGLPLAVRTVGSLLYFVPEVEEWHSILDRLKHFDRGFKNHYVISFLALGYDYLPAHLKRCFAYCSIFPRGYEFEKEKLVLLWMAEGLVQQPGEEVGDGYFHDLLFRSFFQPSSGNKSRFVMHNLMNDLAKIELKGFCFTLAGHNFSGIRMSTRYLSLLRGKYDSSVIFNTVDKAKSLRNFLPLDHESCQVSSNKLSNLMSKLQFLRVLSLSHYCIDELPNSIGNLKHLRYIDLSHTRIKWLPQSVCALCNLQTLILSNCRALSELPKNTWKLINLRHLDINGTDLSMMPEKMSKLKNLQTLPYFVVGKKSGSTIKELGGLLYLHGALRISMLQNVISVEDAAEAGLVIKEYLDELVLQWVDDTVDEDTAGDLLDKLKPHTNLKRLSIKFYSGAIFPHWLADSSFSNMVFLRLSNCKNCLELPSLGQLPSLKVLTIEQMDAVKRVGREFCGMDKPFQSLEILKFEGMLEWVLFELEGSKFPCLRELCIWRCPKLRNLPKQLPSVQKVEISESQELMNTLKAQASSHKRVLDYQDKVLFITDDEVISFSAKSSFAEAGISLPTTQGATESSSAAAECSLPTTRGASESSSFMTTPDTNDEIDFPTNNWSNEDVMQDGSSVESMKVSEISQLLELPKRLCSLKIEGCEGLEDIPEEAMASIRYLQHLYIINCCSLKSLPEEHPLTSLKLLYIQNCKKLELSLPAKKKYQYALLEHLCIGSSCDSLKSLRLYLFPKLRCLSIWDCKNLESLSMSNRNQKDLTSLEALEIRDCPNLEYFPKGGLPTPNLTSIWLSNCKNLKELPHQLHTLNFLQSNFINNCPELVSFPEGGLPSNLSLLCITSCNQLIFGRDWGLHRLRCLSQLEIEGGCKNLVSFPEEKLLPRNLNSLRISGLLNLEYLDYKGLQHLTALQTLEISCCAKLRSLPEEGLPSSLSVLCIKECSLLKPKLQNKAGNDWSNLAQIARIEIDEEVIRDWSKKS</sequence>
<dbReference type="InterPro" id="IPR042197">
    <property type="entry name" value="Apaf_helical"/>
</dbReference>
<dbReference type="InterPro" id="IPR058922">
    <property type="entry name" value="WHD_DRP"/>
</dbReference>
<dbReference type="InterPro" id="IPR032675">
    <property type="entry name" value="LRR_dom_sf"/>
</dbReference>
<evidence type="ECO:0000259" key="9">
    <source>
        <dbReference type="Pfam" id="PF23559"/>
    </source>
</evidence>
<comment type="caution">
    <text evidence="12">The sequence shown here is derived from an EMBL/GenBank/DDBJ whole genome shotgun (WGS) entry which is preliminary data.</text>
</comment>
<dbReference type="GO" id="GO:0051707">
    <property type="term" value="P:response to other organism"/>
    <property type="evidence" value="ECO:0007669"/>
    <property type="project" value="UniProtKB-ARBA"/>
</dbReference>
<dbReference type="EMBL" id="JAXUIC010000005">
    <property type="protein sequence ID" value="KAK4590312.1"/>
    <property type="molecule type" value="Genomic_DNA"/>
</dbReference>
<evidence type="ECO:0000259" key="10">
    <source>
        <dbReference type="Pfam" id="PF23598"/>
    </source>
</evidence>
<evidence type="ECO:0000259" key="11">
    <source>
        <dbReference type="Pfam" id="PF25019"/>
    </source>
</evidence>
<reference evidence="12 13" key="1">
    <citation type="journal article" date="2023" name="G3 (Bethesda)">
        <title>A haplotype-resolved chromosome-scale genome for Quercus rubra L. provides insights into the genetics of adaptive traits for red oak species.</title>
        <authorList>
            <person name="Kapoor B."/>
            <person name="Jenkins J."/>
            <person name="Schmutz J."/>
            <person name="Zhebentyayeva T."/>
            <person name="Kuelheim C."/>
            <person name="Coggeshall M."/>
            <person name="Heim C."/>
            <person name="Lasky J.R."/>
            <person name="Leites L."/>
            <person name="Islam-Faridi N."/>
            <person name="Romero-Severson J."/>
            <person name="DeLeo V.L."/>
            <person name="Lucas S.M."/>
            <person name="Lazic D."/>
            <person name="Gailing O."/>
            <person name="Carlson J."/>
            <person name="Staton M."/>
        </authorList>
    </citation>
    <scope>NUCLEOTIDE SEQUENCE [LARGE SCALE GENOMIC DNA]</scope>
    <source>
        <strain evidence="12">Pseudo-F2</strain>
    </source>
</reference>
<evidence type="ECO:0000256" key="2">
    <source>
        <dbReference type="ARBA" id="ARBA00022737"/>
    </source>
</evidence>
<dbReference type="InterPro" id="IPR056789">
    <property type="entry name" value="LRR_R13L1-DRL21"/>
</dbReference>
<dbReference type="InterPro" id="IPR002182">
    <property type="entry name" value="NB-ARC"/>
</dbReference>
<feature type="domain" description="R13L1/DRL21-like LRR repeat region" evidence="11">
    <location>
        <begin position="677"/>
        <end position="801"/>
    </location>
</feature>
<dbReference type="GO" id="GO:0005524">
    <property type="term" value="F:ATP binding"/>
    <property type="evidence" value="ECO:0007669"/>
    <property type="project" value="UniProtKB-KW"/>
</dbReference>
<feature type="compositionally biased region" description="Polar residues" evidence="6">
    <location>
        <begin position="943"/>
        <end position="957"/>
    </location>
</feature>
<dbReference type="PRINTS" id="PR00364">
    <property type="entry name" value="DISEASERSIST"/>
</dbReference>
<evidence type="ECO:0000256" key="3">
    <source>
        <dbReference type="ARBA" id="ARBA00022741"/>
    </source>
</evidence>
<protein>
    <submittedName>
        <fullName evidence="12">Uncharacterized protein</fullName>
    </submittedName>
</protein>
<keyword evidence="5" id="KW-0067">ATP-binding</keyword>
<gene>
    <name evidence="12" type="ORF">RGQ29_020743</name>
</gene>
<dbReference type="Pfam" id="PF00931">
    <property type="entry name" value="NB-ARC"/>
    <property type="match status" value="1"/>
</dbReference>
<evidence type="ECO:0000256" key="4">
    <source>
        <dbReference type="ARBA" id="ARBA00022821"/>
    </source>
</evidence>
<dbReference type="Proteomes" id="UP001324115">
    <property type="component" value="Unassembled WGS sequence"/>
</dbReference>
<dbReference type="Gene3D" id="1.20.5.4130">
    <property type="match status" value="1"/>
</dbReference>
<keyword evidence="2" id="KW-0677">Repeat</keyword>
<dbReference type="Gene3D" id="1.10.8.430">
    <property type="entry name" value="Helical domain of apoptotic protease-activating factors"/>
    <property type="match status" value="1"/>
</dbReference>
<dbReference type="InterPro" id="IPR036388">
    <property type="entry name" value="WH-like_DNA-bd_sf"/>
</dbReference>
<dbReference type="Gene3D" id="3.80.10.10">
    <property type="entry name" value="Ribonuclease Inhibitor"/>
    <property type="match status" value="5"/>
</dbReference>
<dbReference type="Pfam" id="PF25019">
    <property type="entry name" value="LRR_R13L1-DRL21"/>
    <property type="match status" value="2"/>
</dbReference>
<dbReference type="GO" id="GO:0006952">
    <property type="term" value="P:defense response"/>
    <property type="evidence" value="ECO:0007669"/>
    <property type="project" value="UniProtKB-KW"/>
</dbReference>
<dbReference type="PANTHER" id="PTHR36766:SF51">
    <property type="entry name" value="DISEASE RESISTANCE RPP13-LIKE PROTEIN 1"/>
    <property type="match status" value="1"/>
</dbReference>
<dbReference type="Pfam" id="PF23559">
    <property type="entry name" value="WHD_DRP"/>
    <property type="match status" value="1"/>
</dbReference>
<proteinExistence type="predicted"/>
<dbReference type="GO" id="GO:0043531">
    <property type="term" value="F:ADP binding"/>
    <property type="evidence" value="ECO:0007669"/>
    <property type="project" value="InterPro"/>
</dbReference>
<dbReference type="InterPro" id="IPR027417">
    <property type="entry name" value="P-loop_NTPase"/>
</dbReference>
<keyword evidence="4" id="KW-0611">Plant defense</keyword>
<organism evidence="12 13">
    <name type="scientific">Quercus rubra</name>
    <name type="common">Northern red oak</name>
    <name type="synonym">Quercus borealis</name>
    <dbReference type="NCBI Taxonomy" id="3512"/>
    <lineage>
        <taxon>Eukaryota</taxon>
        <taxon>Viridiplantae</taxon>
        <taxon>Streptophyta</taxon>
        <taxon>Embryophyta</taxon>
        <taxon>Tracheophyta</taxon>
        <taxon>Spermatophyta</taxon>
        <taxon>Magnoliopsida</taxon>
        <taxon>eudicotyledons</taxon>
        <taxon>Gunneridae</taxon>
        <taxon>Pentapetalae</taxon>
        <taxon>rosids</taxon>
        <taxon>fabids</taxon>
        <taxon>Fagales</taxon>
        <taxon>Fagaceae</taxon>
        <taxon>Quercus</taxon>
    </lineage>
</organism>
<name>A0AAN7FD30_QUERU</name>
<evidence type="ECO:0000256" key="1">
    <source>
        <dbReference type="ARBA" id="ARBA00022614"/>
    </source>
</evidence>
<dbReference type="Pfam" id="PF23598">
    <property type="entry name" value="LRR_14"/>
    <property type="match status" value="1"/>
</dbReference>
<dbReference type="InterPro" id="IPR055414">
    <property type="entry name" value="LRR_R13L4/SHOC2-like"/>
</dbReference>
<keyword evidence="1" id="KW-0433">Leucine-rich repeat</keyword>
<feature type="region of interest" description="Disordered" evidence="6">
    <location>
        <begin position="943"/>
        <end position="969"/>
    </location>
</feature>
<feature type="domain" description="Disease resistance protein winged helix" evidence="9">
    <location>
        <begin position="429"/>
        <end position="492"/>
    </location>
</feature>
<accession>A0AAN7FD30</accession>
<evidence type="ECO:0000313" key="12">
    <source>
        <dbReference type="EMBL" id="KAK4590312.1"/>
    </source>
</evidence>
<dbReference type="InterPro" id="IPR003591">
    <property type="entry name" value="Leu-rich_rpt_typical-subtyp"/>
</dbReference>
<dbReference type="SMART" id="SM00369">
    <property type="entry name" value="LRR_TYP"/>
    <property type="match status" value="3"/>
</dbReference>
<evidence type="ECO:0000256" key="5">
    <source>
        <dbReference type="ARBA" id="ARBA00022840"/>
    </source>
</evidence>